<dbReference type="RefSeq" id="WP_168005074.1">
    <property type="nucleotide sequence ID" value="NZ_JAATHJ010000004.1"/>
</dbReference>
<dbReference type="PANTHER" id="PTHR43877">
    <property type="entry name" value="AMINOALKYLPHOSPHONATE N-ACETYLTRANSFERASE-RELATED-RELATED"/>
    <property type="match status" value="1"/>
</dbReference>
<dbReference type="AlphaFoldDB" id="A0A969PSL5"/>
<keyword evidence="1" id="KW-0808">Transferase</keyword>
<feature type="domain" description="N-acetyltransferase" evidence="3">
    <location>
        <begin position="1"/>
        <end position="167"/>
    </location>
</feature>
<sequence length="167" mass="18991">MIIRQAQPEDAGGIAAVHVDSWRETYRGVVPDSYLDRMSKAEREQRWKEKTSSVIVAEIKGKIVGFVHHGPEHSGSWKGFDGEIYALYIREQHHRQGVGSKLFKAALHELGLLGFNAAVCCVLTENYQARRFYEKTGGKLLGEDTFLIDGVQMHEQIFGWHSLLQRH</sequence>
<evidence type="ECO:0000256" key="2">
    <source>
        <dbReference type="ARBA" id="ARBA00023315"/>
    </source>
</evidence>
<evidence type="ECO:0000313" key="4">
    <source>
        <dbReference type="EMBL" id="NJP36784.1"/>
    </source>
</evidence>
<evidence type="ECO:0000256" key="1">
    <source>
        <dbReference type="ARBA" id="ARBA00022679"/>
    </source>
</evidence>
<dbReference type="Gene3D" id="3.40.630.30">
    <property type="match status" value="1"/>
</dbReference>
<evidence type="ECO:0000259" key="3">
    <source>
        <dbReference type="PROSITE" id="PS51186"/>
    </source>
</evidence>
<comment type="caution">
    <text evidence="4">The sequence shown here is derived from an EMBL/GenBank/DDBJ whole genome shotgun (WGS) entry which is preliminary data.</text>
</comment>
<dbReference type="CDD" id="cd04301">
    <property type="entry name" value="NAT_SF"/>
    <property type="match status" value="1"/>
</dbReference>
<keyword evidence="5" id="KW-1185">Reference proteome</keyword>
<dbReference type="EMBL" id="JAATHJ010000004">
    <property type="protein sequence ID" value="NJP36784.1"/>
    <property type="molecule type" value="Genomic_DNA"/>
</dbReference>
<evidence type="ECO:0000313" key="5">
    <source>
        <dbReference type="Proteomes" id="UP000752012"/>
    </source>
</evidence>
<dbReference type="PROSITE" id="PS51186">
    <property type="entry name" value="GNAT"/>
    <property type="match status" value="1"/>
</dbReference>
<organism evidence="4 5">
    <name type="scientific">Alkalicoccus luteus</name>
    <dbReference type="NCBI Taxonomy" id="1237094"/>
    <lineage>
        <taxon>Bacteria</taxon>
        <taxon>Bacillati</taxon>
        <taxon>Bacillota</taxon>
        <taxon>Bacilli</taxon>
        <taxon>Bacillales</taxon>
        <taxon>Bacillaceae</taxon>
        <taxon>Alkalicoccus</taxon>
    </lineage>
</organism>
<dbReference type="GO" id="GO:0016747">
    <property type="term" value="F:acyltransferase activity, transferring groups other than amino-acyl groups"/>
    <property type="evidence" value="ECO:0007669"/>
    <property type="project" value="InterPro"/>
</dbReference>
<protein>
    <submittedName>
        <fullName evidence="4">GNAT family N-acetyltransferase</fullName>
    </submittedName>
</protein>
<dbReference type="InterPro" id="IPR050832">
    <property type="entry name" value="Bact_Acetyltransf"/>
</dbReference>
<dbReference type="Pfam" id="PF00583">
    <property type="entry name" value="Acetyltransf_1"/>
    <property type="match status" value="1"/>
</dbReference>
<keyword evidence="2" id="KW-0012">Acyltransferase</keyword>
<dbReference type="InterPro" id="IPR000182">
    <property type="entry name" value="GNAT_dom"/>
</dbReference>
<dbReference type="Proteomes" id="UP000752012">
    <property type="component" value="Unassembled WGS sequence"/>
</dbReference>
<gene>
    <name evidence="4" type="ORF">HCN83_04205</name>
</gene>
<proteinExistence type="predicted"/>
<dbReference type="InterPro" id="IPR016181">
    <property type="entry name" value="Acyl_CoA_acyltransferase"/>
</dbReference>
<dbReference type="SUPFAM" id="SSF55729">
    <property type="entry name" value="Acyl-CoA N-acyltransferases (Nat)"/>
    <property type="match status" value="1"/>
</dbReference>
<accession>A0A969PSL5</accession>
<reference evidence="4 5" key="1">
    <citation type="submission" date="2020-03" db="EMBL/GenBank/DDBJ databases">
        <title>Assessment of the enzymatic potential of alkaline-tolerant lipase obtained from Bacillus luteus H11 (technogenic soil) for the bioremediation of saline soils contaminated with petroleum substances.</title>
        <authorList>
            <person name="Kalwasinska A."/>
        </authorList>
    </citation>
    <scope>NUCLEOTIDE SEQUENCE [LARGE SCALE GENOMIC DNA]</scope>
    <source>
        <strain evidence="4 5">H11</strain>
    </source>
</reference>
<name>A0A969PSL5_9BACI</name>